<proteinExistence type="inferred from homology"/>
<evidence type="ECO:0000256" key="4">
    <source>
        <dbReference type="ARBA" id="ARBA00022018"/>
    </source>
</evidence>
<comment type="function">
    <text evidence="12">GDP-Man:Man(3)GlcNAc(2)-PP-Dol alpha-1,2-mannosyltransferase that operates in the biosynthetic pathway of dolichol-linked oligosaccharides, the glycan precursors employed in protein asparagine (N)-glycosylation. The assembly of dolichol-linked oligosaccharides begins on the cytosolic side of the endoplasmic reticulum membrane and finishes in its lumen. The sequential addition of sugars to dolichol pyrophosphate produces dolichol-linked oligosaccharides containing fourteen sugars, including two GlcNAcs, nine mannoses and three glucoses. Once assembled, the oligosaccharide is transferred from the lipid to nascent proteins by oligosaccharyltransferases. Catalyzes, on the cytoplasmic face of the endoplasmic reticulum, the addition of the fourth and fifth mannose residues to the dolichol-linked oligosaccharide chain, to produce Man(5)GlcNAc(2)-PP-dolichol core oligosaccharide.</text>
</comment>
<dbReference type="GO" id="GO:0005789">
    <property type="term" value="C:endoplasmic reticulum membrane"/>
    <property type="evidence" value="ECO:0007669"/>
    <property type="project" value="UniProtKB-SubCell"/>
</dbReference>
<dbReference type="PANTHER" id="PTHR45919:SF1">
    <property type="entry name" value="GDP-MAN:MAN(3)GLCNAC(2)-PP-DOL ALPHA-1,2-MANNOSYLTRANSFERASE"/>
    <property type="match status" value="1"/>
</dbReference>
<evidence type="ECO:0000256" key="3">
    <source>
        <dbReference type="ARBA" id="ARBA00012645"/>
    </source>
</evidence>
<dbReference type="EC" id="2.4.1.131" evidence="3 12"/>
<dbReference type="OrthoDB" id="2276068at2759"/>
<reference evidence="16 17" key="1">
    <citation type="journal article" date="2010" name="Nature">
        <title>The Ectocarpus genome and the independent evolution of multicellularity in brown algae.</title>
        <authorList>
            <person name="Cock J.M."/>
            <person name="Sterck L."/>
            <person name="Rouze P."/>
            <person name="Scornet D."/>
            <person name="Allen A.E."/>
            <person name="Amoutzias G."/>
            <person name="Anthouard V."/>
            <person name="Artiguenave F."/>
            <person name="Aury J.M."/>
            <person name="Badger J.H."/>
            <person name="Beszteri B."/>
            <person name="Billiau K."/>
            <person name="Bonnet E."/>
            <person name="Bothwell J.H."/>
            <person name="Bowler C."/>
            <person name="Boyen C."/>
            <person name="Brownlee C."/>
            <person name="Carrano C.J."/>
            <person name="Charrier B."/>
            <person name="Cho G.Y."/>
            <person name="Coelho S.M."/>
            <person name="Collen J."/>
            <person name="Corre E."/>
            <person name="Da Silva C."/>
            <person name="Delage L."/>
            <person name="Delaroque N."/>
            <person name="Dittami S.M."/>
            <person name="Doulbeau S."/>
            <person name="Elias M."/>
            <person name="Farnham G."/>
            <person name="Gachon C.M."/>
            <person name="Gschloessl B."/>
            <person name="Heesch S."/>
            <person name="Jabbari K."/>
            <person name="Jubin C."/>
            <person name="Kawai H."/>
            <person name="Kimura K."/>
            <person name="Kloareg B."/>
            <person name="Kupper F.C."/>
            <person name="Lang D."/>
            <person name="Le Bail A."/>
            <person name="Leblanc C."/>
            <person name="Lerouge P."/>
            <person name="Lohr M."/>
            <person name="Lopez P.J."/>
            <person name="Martens C."/>
            <person name="Maumus F."/>
            <person name="Michel G."/>
            <person name="Miranda-Saavedra D."/>
            <person name="Morales J."/>
            <person name="Moreau H."/>
            <person name="Motomura T."/>
            <person name="Nagasato C."/>
            <person name="Napoli C.A."/>
            <person name="Nelson D.R."/>
            <person name="Nyvall-Collen P."/>
            <person name="Peters A.F."/>
            <person name="Pommier C."/>
            <person name="Potin P."/>
            <person name="Poulain J."/>
            <person name="Quesneville H."/>
            <person name="Read B."/>
            <person name="Rensing S.A."/>
            <person name="Ritter A."/>
            <person name="Rousvoal S."/>
            <person name="Samanta M."/>
            <person name="Samson G."/>
            <person name="Schroeder D.C."/>
            <person name="Segurens B."/>
            <person name="Strittmatter M."/>
            <person name="Tonon T."/>
            <person name="Tregear J.W."/>
            <person name="Valentin K."/>
            <person name="von Dassow P."/>
            <person name="Yamagishi T."/>
            <person name="Van de Peer Y."/>
            <person name="Wincker P."/>
        </authorList>
    </citation>
    <scope>NUCLEOTIDE SEQUENCE [LARGE SCALE GENOMIC DNA]</scope>
    <source>
        <strain evidence="17">Ec32 / CCAP1310/4</strain>
    </source>
</reference>
<organism evidence="16 17">
    <name type="scientific">Ectocarpus siliculosus</name>
    <name type="common">Brown alga</name>
    <name type="synonym">Conferva siliculosa</name>
    <dbReference type="NCBI Taxonomy" id="2880"/>
    <lineage>
        <taxon>Eukaryota</taxon>
        <taxon>Sar</taxon>
        <taxon>Stramenopiles</taxon>
        <taxon>Ochrophyta</taxon>
        <taxon>PX clade</taxon>
        <taxon>Phaeophyceae</taxon>
        <taxon>Ectocarpales</taxon>
        <taxon>Ectocarpaceae</taxon>
        <taxon>Ectocarpus</taxon>
    </lineage>
</organism>
<dbReference type="InParanoid" id="D8LI23"/>
<sequence length="558" mass="60709">MWLPVLLIHFAVCSWACLRVLVYACRWRTRRRYGVAPGATTVGFFHPFCAGGGGGERVLWRAVHTLSRLSDDIGTPLHVLIYTGDVDIKPEDILSRVARHFDISVDPAALPVSFVYLRRRRLLDASLYPLLTMLAQSLASMVLAAEALCRGTPDLFIDTTGFAFSFPVAWLAGCSVAAYVHYPTISSDMLSRVRDRRPSHNNSAWIASSVAVSWGKLLYYRAFACMYGVAGGLFASRVMVNSSWTRGHIAALWRRSRPPTVVFPPCDTSELENLPINSEARERCALSVGQFRPEKDHGLQVWALAALRKIGRDRGGEPPCFDDVRLVILGGCRNDGDRAVLERTRSLAVDLGVSDRVEFVVNCSFDELKAWLGRASVGLHTMWNEHFGIGVVEMMAAGVVTIAHRSGGPAADIVVPLPDGRITGFLAETPQEYAEAMARVFSENGRMPTTAARGSSRTIGDQLPEGEGGEAVQGKGLVLQQQAEGAGSNHACDSGGNAERQKQAGEGGGEQGKEEELLSALAWKQHLDSKGDHALPGENVGAQPDKSTIVVRTFRQQE</sequence>
<accession>D8LI23</accession>
<feature type="transmembrane region" description="Helical" evidence="12">
    <location>
        <begin position="127"/>
        <end position="148"/>
    </location>
</feature>
<comment type="catalytic activity">
    <reaction evidence="11 12">
        <text>an alpha-D-Man-(1-&gt;3)-[alpha-D-Man-(1-&gt;6)]-beta-D-Man-(1-&gt;4)-beta-D-GlcNAc-(1-&gt;4)-alpha-D-GlcNAc-diphospho-di-trans,poly-cis-dolichol + 2 GDP-alpha-D-mannose = an alpha-D-Man-(1-&gt;2)-alpha-D-Man-(1-&gt;2)-alpha-D-Man-(1-&gt;3)-[alpha-D-Man-(1-&gt;6)]-beta-D-Man-(1-&gt;4)-beta-D-GlcNAc-(1-&gt;4)-alpha-D-GlcNAc-diphospho-di-trans,poly-cis-dolichol + 2 GDP + 2 H(+)</text>
        <dbReference type="Rhea" id="RHEA:29523"/>
        <dbReference type="Rhea" id="RHEA-COMP:19515"/>
        <dbReference type="Rhea" id="RHEA-COMP:19516"/>
        <dbReference type="ChEBI" id="CHEBI:15378"/>
        <dbReference type="ChEBI" id="CHEBI:57527"/>
        <dbReference type="ChEBI" id="CHEBI:58189"/>
        <dbReference type="ChEBI" id="CHEBI:132511"/>
        <dbReference type="ChEBI" id="CHEBI:132515"/>
        <dbReference type="EC" id="2.4.1.131"/>
    </reaction>
    <physiologicalReaction direction="left-to-right" evidence="11 12">
        <dbReference type="Rhea" id="RHEA:29524"/>
    </physiologicalReaction>
</comment>
<evidence type="ECO:0000256" key="7">
    <source>
        <dbReference type="ARBA" id="ARBA00022692"/>
    </source>
</evidence>
<feature type="transmembrane region" description="Helical" evidence="12">
    <location>
        <begin position="6"/>
        <end position="25"/>
    </location>
</feature>
<protein>
    <recommendedName>
        <fullName evidence="4 12">GDP-Man:Man(3)GlcNAc(2)-PP-Dol alpha-1,2-mannosyltransferase</fullName>
        <ecNumber evidence="3 12">2.4.1.131</ecNumber>
    </recommendedName>
</protein>
<dbReference type="Proteomes" id="UP000002630">
    <property type="component" value="Linkage Group LG28"/>
</dbReference>
<feature type="domain" description="ALG11 mannosyltransferase N-terminal" evidence="15">
    <location>
        <begin position="40"/>
        <end position="253"/>
    </location>
</feature>
<feature type="domain" description="Glycosyl transferase family 1" evidence="14">
    <location>
        <begin position="280"/>
        <end position="444"/>
    </location>
</feature>
<evidence type="ECO:0000256" key="9">
    <source>
        <dbReference type="ARBA" id="ARBA00022989"/>
    </source>
</evidence>
<evidence type="ECO:0000256" key="5">
    <source>
        <dbReference type="ARBA" id="ARBA00022676"/>
    </source>
</evidence>
<keyword evidence="7 12" id="KW-0812">Transmembrane</keyword>
<comment type="similarity">
    <text evidence="12">Belongs to the glycosyltransferase group 1 family. Glycosyltransferase 4 subfamily.</text>
</comment>
<dbReference type="GO" id="GO:0006487">
    <property type="term" value="P:protein N-linked glycosylation"/>
    <property type="evidence" value="ECO:0007669"/>
    <property type="project" value="TreeGrafter"/>
</dbReference>
<dbReference type="EMBL" id="FN649753">
    <property type="protein sequence ID" value="CBN79359.1"/>
    <property type="molecule type" value="Genomic_DNA"/>
</dbReference>
<dbReference type="SUPFAM" id="SSF53756">
    <property type="entry name" value="UDP-Glycosyltransferase/glycogen phosphorylase"/>
    <property type="match status" value="1"/>
</dbReference>
<dbReference type="CDD" id="cd03806">
    <property type="entry name" value="GT4_ALG11-like"/>
    <property type="match status" value="1"/>
</dbReference>
<keyword evidence="9 12" id="KW-1133">Transmembrane helix</keyword>
<dbReference type="Pfam" id="PF15924">
    <property type="entry name" value="ALG11_N"/>
    <property type="match status" value="1"/>
</dbReference>
<feature type="region of interest" description="Disordered" evidence="13">
    <location>
        <begin position="447"/>
        <end position="558"/>
    </location>
</feature>
<dbReference type="InterPro" id="IPR038013">
    <property type="entry name" value="ALG11"/>
</dbReference>
<dbReference type="InterPro" id="IPR031814">
    <property type="entry name" value="ALG11_N"/>
</dbReference>
<name>D8LI23_ECTSI</name>
<dbReference type="Pfam" id="PF00534">
    <property type="entry name" value="Glycos_transf_1"/>
    <property type="match status" value="1"/>
</dbReference>
<keyword evidence="6 12" id="KW-0808">Transferase</keyword>
<comment type="pathway">
    <text evidence="2 12">Protein modification; protein glycosylation.</text>
</comment>
<dbReference type="GO" id="GO:0004377">
    <property type="term" value="F:GDP-Man:Man(3)GlcNAc(2)-PP-Dol alpha-1,2-mannosyltransferase activity"/>
    <property type="evidence" value="ECO:0007669"/>
    <property type="project" value="UniProtKB-UniRule"/>
</dbReference>
<dbReference type="Gene3D" id="3.40.50.2000">
    <property type="entry name" value="Glycogen Phosphorylase B"/>
    <property type="match status" value="1"/>
</dbReference>
<evidence type="ECO:0000256" key="8">
    <source>
        <dbReference type="ARBA" id="ARBA00022824"/>
    </source>
</evidence>
<evidence type="ECO:0000259" key="14">
    <source>
        <dbReference type="Pfam" id="PF00534"/>
    </source>
</evidence>
<dbReference type="EMBL" id="FN648378">
    <property type="protein sequence ID" value="CBN79359.1"/>
    <property type="molecule type" value="Genomic_DNA"/>
</dbReference>
<dbReference type="eggNOG" id="KOG1387">
    <property type="taxonomic scope" value="Eukaryota"/>
</dbReference>
<feature type="compositionally biased region" description="Basic and acidic residues" evidence="13">
    <location>
        <begin position="525"/>
        <end position="535"/>
    </location>
</feature>
<dbReference type="STRING" id="2880.D8LI23"/>
<keyword evidence="17" id="KW-1185">Reference proteome</keyword>
<comment type="subcellular location">
    <subcellularLocation>
        <location evidence="1">Endoplasmic reticulum membrane</location>
        <topology evidence="1">Single-pass membrane protein</topology>
    </subcellularLocation>
</comment>
<evidence type="ECO:0000256" key="13">
    <source>
        <dbReference type="SAM" id="MobiDB-lite"/>
    </source>
</evidence>
<evidence type="ECO:0000256" key="10">
    <source>
        <dbReference type="ARBA" id="ARBA00023136"/>
    </source>
</evidence>
<evidence type="ECO:0000256" key="6">
    <source>
        <dbReference type="ARBA" id="ARBA00022679"/>
    </source>
</evidence>
<gene>
    <name evidence="16" type="primary">ALG11</name>
    <name evidence="16" type="ORF">Esi_0201_0024</name>
</gene>
<keyword evidence="10 12" id="KW-0472">Membrane</keyword>
<evidence type="ECO:0000313" key="17">
    <source>
        <dbReference type="Proteomes" id="UP000002630"/>
    </source>
</evidence>
<evidence type="ECO:0000256" key="11">
    <source>
        <dbReference type="ARBA" id="ARBA00045065"/>
    </source>
</evidence>
<evidence type="ECO:0000256" key="1">
    <source>
        <dbReference type="ARBA" id="ARBA00004389"/>
    </source>
</evidence>
<dbReference type="OMA" id="ARLYGWV"/>
<dbReference type="UniPathway" id="UPA00378"/>
<evidence type="ECO:0000256" key="2">
    <source>
        <dbReference type="ARBA" id="ARBA00004922"/>
    </source>
</evidence>
<feature type="transmembrane region" description="Helical" evidence="12">
    <location>
        <begin position="160"/>
        <end position="182"/>
    </location>
</feature>
<keyword evidence="8 12" id="KW-0256">Endoplasmic reticulum</keyword>
<dbReference type="InterPro" id="IPR001296">
    <property type="entry name" value="Glyco_trans_1"/>
</dbReference>
<keyword evidence="5 12" id="KW-0328">Glycosyltransferase</keyword>
<evidence type="ECO:0000313" key="16">
    <source>
        <dbReference type="EMBL" id="CBN79359.1"/>
    </source>
</evidence>
<dbReference type="AlphaFoldDB" id="D8LI23"/>
<dbReference type="PANTHER" id="PTHR45919">
    <property type="entry name" value="GDP-MAN:MAN(3)GLCNAC(2)-PP-DOL ALPHA-1,2-MANNOSYLTRANSFERASE"/>
    <property type="match status" value="1"/>
</dbReference>
<evidence type="ECO:0000259" key="15">
    <source>
        <dbReference type="Pfam" id="PF15924"/>
    </source>
</evidence>
<evidence type="ECO:0000256" key="12">
    <source>
        <dbReference type="RuleBase" id="RU367051"/>
    </source>
</evidence>